<dbReference type="Proteomes" id="UP000765509">
    <property type="component" value="Unassembled WGS sequence"/>
</dbReference>
<name>A0A9Q3J1B7_9BASI</name>
<evidence type="ECO:0000313" key="2">
    <source>
        <dbReference type="EMBL" id="MBW0553768.1"/>
    </source>
</evidence>
<feature type="compositionally biased region" description="Polar residues" evidence="1">
    <location>
        <begin position="134"/>
        <end position="158"/>
    </location>
</feature>
<feature type="region of interest" description="Disordered" evidence="1">
    <location>
        <begin position="96"/>
        <end position="175"/>
    </location>
</feature>
<feature type="compositionally biased region" description="Polar residues" evidence="1">
    <location>
        <begin position="109"/>
        <end position="126"/>
    </location>
</feature>
<reference evidence="2" key="1">
    <citation type="submission" date="2021-03" db="EMBL/GenBank/DDBJ databases">
        <title>Draft genome sequence of rust myrtle Austropuccinia psidii MF-1, a brazilian biotype.</title>
        <authorList>
            <person name="Quecine M.C."/>
            <person name="Pachon D.M.R."/>
            <person name="Bonatelli M.L."/>
            <person name="Correr F.H."/>
            <person name="Franceschini L.M."/>
            <person name="Leite T.F."/>
            <person name="Margarido G.R.A."/>
            <person name="Almeida C.A."/>
            <person name="Ferrarezi J.A."/>
            <person name="Labate C.A."/>
        </authorList>
    </citation>
    <scope>NUCLEOTIDE SEQUENCE</scope>
    <source>
        <strain evidence="2">MF-1</strain>
    </source>
</reference>
<comment type="caution">
    <text evidence="2">The sequence shown here is derived from an EMBL/GenBank/DDBJ whole genome shotgun (WGS) entry which is preliminary data.</text>
</comment>
<dbReference type="AlphaFoldDB" id="A0A9Q3J1B7"/>
<protein>
    <submittedName>
        <fullName evidence="2">Uncharacterized protein</fullName>
    </submittedName>
</protein>
<evidence type="ECO:0000313" key="3">
    <source>
        <dbReference type="Proteomes" id="UP000765509"/>
    </source>
</evidence>
<evidence type="ECO:0000256" key="1">
    <source>
        <dbReference type="SAM" id="MobiDB-lite"/>
    </source>
</evidence>
<organism evidence="2 3">
    <name type="scientific">Austropuccinia psidii MF-1</name>
    <dbReference type="NCBI Taxonomy" id="1389203"/>
    <lineage>
        <taxon>Eukaryota</taxon>
        <taxon>Fungi</taxon>
        <taxon>Dikarya</taxon>
        <taxon>Basidiomycota</taxon>
        <taxon>Pucciniomycotina</taxon>
        <taxon>Pucciniomycetes</taxon>
        <taxon>Pucciniales</taxon>
        <taxon>Sphaerophragmiaceae</taxon>
        <taxon>Austropuccinia</taxon>
    </lineage>
</organism>
<keyword evidence="3" id="KW-1185">Reference proteome</keyword>
<gene>
    <name evidence="2" type="ORF">O181_093483</name>
</gene>
<sequence>MSRVIVLLINSNIINSFIDKSYSLPSNRADTTTRSLSGYIQSQPEGLKQCIATQIVPYSCRSVEKIHEFLSGLEKIPGPSQHLQVTQWMASIDGKEKHDDLNSRMEAKQPSSTQANSKNSPSSEKQQFQHKKAATSSEQGQRHGTSHRNLQLGLQNPKYSAGSDGKCLSDGQNNDAITEKGGSHTKISEMISDIFNAILELCEAINAIKSHIYDKNSSICNNYKTNNLSLSQINKTLMCFETFVRTIKAFDNDNSFGKNLNEQYAMIKDLTDKYSKFNIDEIIETRMKKAIDIIKEDDKKFLDDIANLFTEVKIDTIALNKCFDIPQQEVSKLTMKLNQVTSDSTRKT</sequence>
<proteinExistence type="predicted"/>
<dbReference type="EMBL" id="AVOT02060240">
    <property type="protein sequence ID" value="MBW0553768.1"/>
    <property type="molecule type" value="Genomic_DNA"/>
</dbReference>
<feature type="compositionally biased region" description="Basic and acidic residues" evidence="1">
    <location>
        <begin position="96"/>
        <end position="107"/>
    </location>
</feature>
<accession>A0A9Q3J1B7</accession>